<dbReference type="EMBL" id="OU963894">
    <property type="protein sequence ID" value="CAH0397248.1"/>
    <property type="molecule type" value="Genomic_DNA"/>
</dbReference>
<sequence length="64" mass="7296">MNEDNDRPRSIVVKLQTTRKRDEILAAVSKFNKNNQDDKLNTSSLGYGGKRSPVYVSEHLSPYN</sequence>
<organism evidence="1 2">
    <name type="scientific">Chilo suppressalis</name>
    <name type="common">Asiatic rice borer moth</name>
    <dbReference type="NCBI Taxonomy" id="168631"/>
    <lineage>
        <taxon>Eukaryota</taxon>
        <taxon>Metazoa</taxon>
        <taxon>Ecdysozoa</taxon>
        <taxon>Arthropoda</taxon>
        <taxon>Hexapoda</taxon>
        <taxon>Insecta</taxon>
        <taxon>Pterygota</taxon>
        <taxon>Neoptera</taxon>
        <taxon>Endopterygota</taxon>
        <taxon>Lepidoptera</taxon>
        <taxon>Glossata</taxon>
        <taxon>Ditrysia</taxon>
        <taxon>Pyraloidea</taxon>
        <taxon>Crambidae</taxon>
        <taxon>Crambinae</taxon>
        <taxon>Chilo</taxon>
    </lineage>
</organism>
<keyword evidence="2" id="KW-1185">Reference proteome</keyword>
<evidence type="ECO:0008006" key="3">
    <source>
        <dbReference type="Google" id="ProtNLM"/>
    </source>
</evidence>
<accession>A0ABN8AX34</accession>
<evidence type="ECO:0000313" key="2">
    <source>
        <dbReference type="Proteomes" id="UP001153292"/>
    </source>
</evidence>
<proteinExistence type="predicted"/>
<dbReference type="Proteomes" id="UP001153292">
    <property type="component" value="Chromosome 1"/>
</dbReference>
<name>A0ABN8AX34_CHISP</name>
<gene>
    <name evidence="1" type="ORF">CHILSU_LOCUS314</name>
</gene>
<protein>
    <recommendedName>
        <fullName evidence="3">Kinesin motor domain-containing protein</fullName>
    </recommendedName>
</protein>
<evidence type="ECO:0000313" key="1">
    <source>
        <dbReference type="EMBL" id="CAH0397248.1"/>
    </source>
</evidence>
<reference evidence="1" key="1">
    <citation type="submission" date="2021-12" db="EMBL/GenBank/DDBJ databases">
        <authorList>
            <person name="King R."/>
        </authorList>
    </citation>
    <scope>NUCLEOTIDE SEQUENCE</scope>
</reference>